<dbReference type="SUPFAM" id="SSF47095">
    <property type="entry name" value="HMG-box"/>
    <property type="match status" value="1"/>
</dbReference>
<proteinExistence type="predicted"/>
<dbReference type="GO" id="GO:0003677">
    <property type="term" value="F:DNA binding"/>
    <property type="evidence" value="ECO:0007669"/>
    <property type="project" value="UniProtKB-UniRule"/>
</dbReference>
<dbReference type="PROSITE" id="PS50118">
    <property type="entry name" value="HMG_BOX_2"/>
    <property type="match status" value="1"/>
</dbReference>
<keyword evidence="4" id="KW-1185">Reference proteome</keyword>
<dbReference type="OrthoDB" id="2368792at2759"/>
<comment type="caution">
    <text evidence="3">The sequence shown here is derived from an EMBL/GenBank/DDBJ whole genome shotgun (WGS) entry which is preliminary data.</text>
</comment>
<evidence type="ECO:0000256" key="1">
    <source>
        <dbReference type="PROSITE-ProRule" id="PRU00267"/>
    </source>
</evidence>
<keyword evidence="1" id="KW-0539">Nucleus</keyword>
<protein>
    <recommendedName>
        <fullName evidence="2">HMG box domain-containing protein</fullName>
    </recommendedName>
</protein>
<sequence length="189" mass="21161">MLTSNVTSVFDNIKAPSQPEITIDDLLSRNKLPDGTNKRIPCAFIIYRMSLQRELKSKGHKLTLQQISAIAANAWKNESEEVKQAYTNLVNNAKARCKEEFSQSQNNFVVENANANFLLNVTNGNSSVDPLSELSSQNTSHFDITTDNLEIDDNLIAPEPLIVEELKERIRILEGRLNLVAGLLGFQFL</sequence>
<dbReference type="GO" id="GO:0005634">
    <property type="term" value="C:nucleus"/>
    <property type="evidence" value="ECO:0007669"/>
    <property type="project" value="UniProtKB-UniRule"/>
</dbReference>
<dbReference type="Gene3D" id="1.10.30.10">
    <property type="entry name" value="High mobility group box domain"/>
    <property type="match status" value="1"/>
</dbReference>
<reference evidence="3 4" key="1">
    <citation type="submission" date="2018-06" db="EMBL/GenBank/DDBJ databases">
        <title>Comparative genomics reveals the genomic features of Rhizophagus irregularis, R. cerebriforme, R. diaphanum and Gigaspora rosea, and their symbiotic lifestyle signature.</title>
        <authorList>
            <person name="Morin E."/>
            <person name="San Clemente H."/>
            <person name="Chen E.C.H."/>
            <person name="De La Providencia I."/>
            <person name="Hainaut M."/>
            <person name="Kuo A."/>
            <person name="Kohler A."/>
            <person name="Murat C."/>
            <person name="Tang N."/>
            <person name="Roy S."/>
            <person name="Loubradou J."/>
            <person name="Henrissat B."/>
            <person name="Grigoriev I.V."/>
            <person name="Corradi N."/>
            <person name="Roux C."/>
            <person name="Martin F.M."/>
        </authorList>
    </citation>
    <scope>NUCLEOTIDE SEQUENCE [LARGE SCALE GENOMIC DNA]</scope>
    <source>
        <strain evidence="3 4">DAOM 227022</strain>
    </source>
</reference>
<feature type="DNA-binding region" description="HMG box" evidence="1">
    <location>
        <begin position="37"/>
        <end position="105"/>
    </location>
</feature>
<organism evidence="3 4">
    <name type="scientific">Glomus cerebriforme</name>
    <dbReference type="NCBI Taxonomy" id="658196"/>
    <lineage>
        <taxon>Eukaryota</taxon>
        <taxon>Fungi</taxon>
        <taxon>Fungi incertae sedis</taxon>
        <taxon>Mucoromycota</taxon>
        <taxon>Glomeromycotina</taxon>
        <taxon>Glomeromycetes</taxon>
        <taxon>Glomerales</taxon>
        <taxon>Glomeraceae</taxon>
        <taxon>Glomus</taxon>
    </lineage>
</organism>
<name>A0A397SL20_9GLOM</name>
<dbReference type="InterPro" id="IPR009071">
    <property type="entry name" value="HMG_box_dom"/>
</dbReference>
<feature type="domain" description="HMG box" evidence="2">
    <location>
        <begin position="37"/>
        <end position="105"/>
    </location>
</feature>
<dbReference type="AlphaFoldDB" id="A0A397SL20"/>
<dbReference type="SMART" id="SM00398">
    <property type="entry name" value="HMG"/>
    <property type="match status" value="1"/>
</dbReference>
<dbReference type="InterPro" id="IPR036910">
    <property type="entry name" value="HMG_box_dom_sf"/>
</dbReference>
<accession>A0A397SL20</accession>
<evidence type="ECO:0000313" key="4">
    <source>
        <dbReference type="Proteomes" id="UP000265703"/>
    </source>
</evidence>
<gene>
    <name evidence="3" type="ORF">C1645_783378</name>
</gene>
<dbReference type="Proteomes" id="UP000265703">
    <property type="component" value="Unassembled WGS sequence"/>
</dbReference>
<evidence type="ECO:0000259" key="2">
    <source>
        <dbReference type="PROSITE" id="PS50118"/>
    </source>
</evidence>
<dbReference type="Pfam" id="PF00505">
    <property type="entry name" value="HMG_box"/>
    <property type="match status" value="1"/>
</dbReference>
<keyword evidence="1" id="KW-0238">DNA-binding</keyword>
<dbReference type="EMBL" id="QKYT01000468">
    <property type="protein sequence ID" value="RIA84805.1"/>
    <property type="molecule type" value="Genomic_DNA"/>
</dbReference>
<evidence type="ECO:0000313" key="3">
    <source>
        <dbReference type="EMBL" id="RIA84805.1"/>
    </source>
</evidence>